<keyword evidence="2" id="KW-0315">Glutamine amidotransferase</keyword>
<dbReference type="AlphaFoldDB" id="A0A4S1DW71"/>
<dbReference type="GO" id="GO:0016757">
    <property type="term" value="F:glycosyltransferase activity"/>
    <property type="evidence" value="ECO:0007669"/>
    <property type="project" value="UniProtKB-KW"/>
</dbReference>
<dbReference type="SUPFAM" id="SSF53271">
    <property type="entry name" value="PRTase-like"/>
    <property type="match status" value="1"/>
</dbReference>
<keyword evidence="1 4" id="KW-0808">Transferase</keyword>
<name>A0A4S1DW71_9FLAO</name>
<gene>
    <name evidence="4" type="ORF">EM932_12035</name>
</gene>
<dbReference type="Gene3D" id="3.60.20.10">
    <property type="entry name" value="Glutamine Phosphoribosylpyrophosphate, subunit 1, domain 1"/>
    <property type="match status" value="1"/>
</dbReference>
<dbReference type="CDD" id="cd06223">
    <property type="entry name" value="PRTases_typeI"/>
    <property type="match status" value="1"/>
</dbReference>
<feature type="domain" description="Glutamine amidotransferase type-2" evidence="3">
    <location>
        <begin position="9"/>
        <end position="303"/>
    </location>
</feature>
<dbReference type="SUPFAM" id="SSF56235">
    <property type="entry name" value="N-terminal nucleophile aminohydrolases (Ntn hydrolases)"/>
    <property type="match status" value="1"/>
</dbReference>
<evidence type="ECO:0000256" key="1">
    <source>
        <dbReference type="ARBA" id="ARBA00022679"/>
    </source>
</evidence>
<sequence length="632" mass="72037">MSDALKHECGIAVIRLLKPLEYYKEKYGSAFYGVNKMYLMMEKQHNRGQDGAGFASIKLDTKPGERYISRVRSVAQQPIQDIFGKINERVNNELTAHPEYANNVALQKKHIPYIGEVLLGHVRYGTFGKNSVESVHPFLRQNNWMHRNLIMAGNFNMTNVKELFANLIQLGQHPKEYTDTITIMEKIGHFLDDAVSKIYKDLKKEGYNKREASPLIAERLKVAKILRRAAKNWDGGYAMAGLIGHGDSFVLRDPAGIRPAYYYKDDEIVVVASERPVIQTVFNVNFEDVKELDPGQAIIIKKSGEVSFKQILEPLERKSCSFERIYFSRGSDAEIYQERKTLGKLLMPKVLEAINNDTKNTVFSYIPNTAETSFFGMIETAEAYINKKKTNTILKGQRSLSAEKVTEILSERARIEKIAIKDVKLRTFITEDSSRDDLVAHVYDVTYGVIKPEDNLVIIDDSIVRGTTLKMSILKMLDRLNPKKIIVVSSAPQIRYPDCYGIDMANLESLVAFRAALSLLKDANKYHIVEDVYNKCISQTDLDDKHVQNFVKEIYDPFTDEEISDKISELLSDESINAKVRIIFQSVENLHKACPDHLGDWYFTGNYPTVGGNRVVNRAFINFFEGNNERAY</sequence>
<dbReference type="EMBL" id="SRSO01000015">
    <property type="protein sequence ID" value="TGV02269.1"/>
    <property type="molecule type" value="Genomic_DNA"/>
</dbReference>
<dbReference type="RefSeq" id="WP_135877442.1">
    <property type="nucleotide sequence ID" value="NZ_SRSO01000015.1"/>
</dbReference>
<keyword evidence="5" id="KW-1185">Reference proteome</keyword>
<dbReference type="Proteomes" id="UP000307602">
    <property type="component" value="Unassembled WGS sequence"/>
</dbReference>
<proteinExistence type="predicted"/>
<protein>
    <submittedName>
        <fullName evidence="4">Amidophosphoribosyltransferase</fullName>
    </submittedName>
</protein>
<evidence type="ECO:0000313" key="5">
    <source>
        <dbReference type="Proteomes" id="UP000307602"/>
    </source>
</evidence>
<organism evidence="4 5">
    <name type="scientific">Flavivirga rizhaonensis</name>
    <dbReference type="NCBI Taxonomy" id="2559571"/>
    <lineage>
        <taxon>Bacteria</taxon>
        <taxon>Pseudomonadati</taxon>
        <taxon>Bacteroidota</taxon>
        <taxon>Flavobacteriia</taxon>
        <taxon>Flavobacteriales</taxon>
        <taxon>Flavobacteriaceae</taxon>
        <taxon>Flavivirga</taxon>
    </lineage>
</organism>
<evidence type="ECO:0000259" key="3">
    <source>
        <dbReference type="PROSITE" id="PS51278"/>
    </source>
</evidence>
<evidence type="ECO:0000256" key="2">
    <source>
        <dbReference type="ARBA" id="ARBA00022962"/>
    </source>
</evidence>
<dbReference type="InterPro" id="IPR017932">
    <property type="entry name" value="GATase_2_dom"/>
</dbReference>
<keyword evidence="4" id="KW-0328">Glycosyltransferase</keyword>
<evidence type="ECO:0000313" key="4">
    <source>
        <dbReference type="EMBL" id="TGV02269.1"/>
    </source>
</evidence>
<dbReference type="InterPro" id="IPR029057">
    <property type="entry name" value="PRTase-like"/>
</dbReference>
<dbReference type="InterPro" id="IPR000836">
    <property type="entry name" value="PRTase_dom"/>
</dbReference>
<reference evidence="4 5" key="1">
    <citation type="submission" date="2019-04" db="EMBL/GenBank/DDBJ databases">
        <authorList>
            <person name="Liu A."/>
        </authorList>
    </citation>
    <scope>NUCLEOTIDE SEQUENCE [LARGE SCALE GENOMIC DNA]</scope>
    <source>
        <strain evidence="4 5">RZ03</strain>
    </source>
</reference>
<dbReference type="OrthoDB" id="9801213at2"/>
<comment type="caution">
    <text evidence="4">The sequence shown here is derived from an EMBL/GenBank/DDBJ whole genome shotgun (WGS) entry which is preliminary data.</text>
</comment>
<accession>A0A4S1DW71</accession>
<dbReference type="InterPro" id="IPR029055">
    <property type="entry name" value="Ntn_hydrolases_N"/>
</dbReference>
<dbReference type="PANTHER" id="PTHR11907">
    <property type="entry name" value="AMIDOPHOSPHORIBOSYLTRANSFERASE"/>
    <property type="match status" value="1"/>
</dbReference>
<dbReference type="PROSITE" id="PS51278">
    <property type="entry name" value="GATASE_TYPE_2"/>
    <property type="match status" value="1"/>
</dbReference>